<dbReference type="OrthoDB" id="6755574at2759"/>
<protein>
    <recommendedName>
        <fullName evidence="6">Peptidase S1 domain-containing protein</fullName>
    </recommendedName>
</protein>
<dbReference type="GO" id="GO:0004252">
    <property type="term" value="F:serine-type endopeptidase activity"/>
    <property type="evidence" value="ECO:0007669"/>
    <property type="project" value="InterPro"/>
</dbReference>
<evidence type="ECO:0000313" key="7">
    <source>
        <dbReference type="EMBL" id="OQV25405.1"/>
    </source>
</evidence>
<evidence type="ECO:0000256" key="4">
    <source>
        <dbReference type="SAM" id="MobiDB-lite"/>
    </source>
</evidence>
<proteinExistence type="inferred from homology"/>
<feature type="domain" description="Peptidase S1" evidence="6">
    <location>
        <begin position="168"/>
        <end position="458"/>
    </location>
</feature>
<feature type="chain" id="PRO_5012732188" description="Peptidase S1 domain-containing protein" evidence="5">
    <location>
        <begin position="23"/>
        <end position="465"/>
    </location>
</feature>
<dbReference type="PROSITE" id="PS00135">
    <property type="entry name" value="TRYPSIN_SER"/>
    <property type="match status" value="1"/>
</dbReference>
<gene>
    <name evidence="7" type="ORF">BV898_01083</name>
</gene>
<dbReference type="InterPro" id="IPR009003">
    <property type="entry name" value="Peptidase_S1_PA"/>
</dbReference>
<keyword evidence="8" id="KW-1185">Reference proteome</keyword>
<feature type="region of interest" description="Disordered" evidence="4">
    <location>
        <begin position="43"/>
        <end position="65"/>
    </location>
</feature>
<dbReference type="InterPro" id="IPR051487">
    <property type="entry name" value="Ser/Thr_Proteases_Immune/Dev"/>
</dbReference>
<dbReference type="Proteomes" id="UP000192578">
    <property type="component" value="Unassembled WGS sequence"/>
</dbReference>
<name>A0A1W0XD48_HYPEX</name>
<evidence type="ECO:0000256" key="1">
    <source>
        <dbReference type="ARBA" id="ARBA00023157"/>
    </source>
</evidence>
<dbReference type="InterPro" id="IPR043504">
    <property type="entry name" value="Peptidase_S1_PA_chymotrypsin"/>
</dbReference>
<dbReference type="GO" id="GO:0006508">
    <property type="term" value="P:proteolysis"/>
    <property type="evidence" value="ECO:0007669"/>
    <property type="project" value="UniProtKB-KW"/>
</dbReference>
<keyword evidence="1" id="KW-1015">Disulfide bond</keyword>
<evidence type="ECO:0000256" key="2">
    <source>
        <dbReference type="ARBA" id="ARBA00024195"/>
    </source>
</evidence>
<dbReference type="InterPro" id="IPR001314">
    <property type="entry name" value="Peptidase_S1A"/>
</dbReference>
<evidence type="ECO:0000313" key="8">
    <source>
        <dbReference type="Proteomes" id="UP000192578"/>
    </source>
</evidence>
<evidence type="ECO:0000259" key="6">
    <source>
        <dbReference type="PROSITE" id="PS50240"/>
    </source>
</evidence>
<keyword evidence="3" id="KW-0645">Protease</keyword>
<dbReference type="PRINTS" id="PR00722">
    <property type="entry name" value="CHYMOTRYPSIN"/>
</dbReference>
<dbReference type="SUPFAM" id="SSF50494">
    <property type="entry name" value="Trypsin-like serine proteases"/>
    <property type="match status" value="1"/>
</dbReference>
<keyword evidence="5" id="KW-0732">Signal</keyword>
<dbReference type="AlphaFoldDB" id="A0A1W0XD48"/>
<dbReference type="InterPro" id="IPR018114">
    <property type="entry name" value="TRYPSIN_HIS"/>
</dbReference>
<comment type="similarity">
    <text evidence="2">Belongs to the peptidase S1 family. CLIP subfamily.</text>
</comment>
<keyword evidence="3" id="KW-0720">Serine protease</keyword>
<organism evidence="7 8">
    <name type="scientific">Hypsibius exemplaris</name>
    <name type="common">Freshwater tardigrade</name>
    <dbReference type="NCBI Taxonomy" id="2072580"/>
    <lineage>
        <taxon>Eukaryota</taxon>
        <taxon>Metazoa</taxon>
        <taxon>Ecdysozoa</taxon>
        <taxon>Tardigrada</taxon>
        <taxon>Eutardigrada</taxon>
        <taxon>Parachela</taxon>
        <taxon>Hypsibioidea</taxon>
        <taxon>Hypsibiidae</taxon>
        <taxon>Hypsibius</taxon>
    </lineage>
</organism>
<dbReference type="Gene3D" id="2.40.10.10">
    <property type="entry name" value="Trypsin-like serine proteases"/>
    <property type="match status" value="1"/>
</dbReference>
<dbReference type="PANTHER" id="PTHR24256">
    <property type="entry name" value="TRYPTASE-RELATED"/>
    <property type="match status" value="1"/>
</dbReference>
<keyword evidence="3" id="KW-0378">Hydrolase</keyword>
<dbReference type="PROSITE" id="PS50240">
    <property type="entry name" value="TRYPSIN_DOM"/>
    <property type="match status" value="1"/>
</dbReference>
<accession>A0A1W0XD48</accession>
<reference evidence="8" key="1">
    <citation type="submission" date="2017-01" db="EMBL/GenBank/DDBJ databases">
        <title>Comparative genomics of anhydrobiosis in the tardigrade Hypsibius dujardini.</title>
        <authorList>
            <person name="Yoshida Y."/>
            <person name="Koutsovoulos G."/>
            <person name="Laetsch D."/>
            <person name="Stevens L."/>
            <person name="Kumar S."/>
            <person name="Horikawa D."/>
            <person name="Ishino K."/>
            <person name="Komine S."/>
            <person name="Tomita M."/>
            <person name="Blaxter M."/>
            <person name="Arakawa K."/>
        </authorList>
    </citation>
    <scope>NUCLEOTIDE SEQUENCE [LARGE SCALE GENOMIC DNA]</scope>
    <source>
        <strain evidence="8">Z151</strain>
    </source>
</reference>
<sequence length="465" mass="48176">MAGLSGEIVFLLLTFIFMECLADLSTSSNTTLLLNVTSSTRKPTLEDRQLTADSAPRCGIPGSGGNDPFGLQAQFIKTTTPATTTAAPATAPAAGPRVGPFLDNLTLTAFPGASGQASPNNDIFFTGLGPILENESALTPLNASTSNANFVGNGRRHVVPRILRKREIPAGVSKDGNNVHIALPNQLCWQVQISTQIRISTSRFSVSSCAGAIVGASTVLTAAHCVLNPIAASQSSTQQLIPADDISVTVGKLSSDSCSTSPEKTTKCNGDSCASASVEALNCMESFPVVKVVKHSEYNAVLGDNDLALLLLAKPINFLTKSCACALCLQNNAPAIGENCLVSGFGDELFIGNRSSSVLKWTTLKTRQASATSSACGFNVDDTTGKMTNLDQFICAGGTKGESSCQGDSGGPLVCFNQAASSHYLAGISAFGPPCGVNIGAMYSNMAKFLPWIVTNSRGDAAVSQ</sequence>
<feature type="signal peptide" evidence="5">
    <location>
        <begin position="1"/>
        <end position="22"/>
    </location>
</feature>
<dbReference type="Pfam" id="PF00089">
    <property type="entry name" value="Trypsin"/>
    <property type="match status" value="2"/>
</dbReference>
<evidence type="ECO:0000256" key="3">
    <source>
        <dbReference type="RuleBase" id="RU363034"/>
    </source>
</evidence>
<evidence type="ECO:0000256" key="5">
    <source>
        <dbReference type="SAM" id="SignalP"/>
    </source>
</evidence>
<dbReference type="SMART" id="SM00020">
    <property type="entry name" value="Tryp_SPc"/>
    <property type="match status" value="1"/>
</dbReference>
<dbReference type="InterPro" id="IPR033116">
    <property type="entry name" value="TRYPSIN_SER"/>
</dbReference>
<comment type="caution">
    <text evidence="7">The sequence shown here is derived from an EMBL/GenBank/DDBJ whole genome shotgun (WGS) entry which is preliminary data.</text>
</comment>
<dbReference type="EMBL" id="MTYJ01000003">
    <property type="protein sequence ID" value="OQV25405.1"/>
    <property type="molecule type" value="Genomic_DNA"/>
</dbReference>
<dbReference type="PROSITE" id="PS00134">
    <property type="entry name" value="TRYPSIN_HIS"/>
    <property type="match status" value="1"/>
</dbReference>
<dbReference type="InterPro" id="IPR001254">
    <property type="entry name" value="Trypsin_dom"/>
</dbReference>